<dbReference type="InterPro" id="IPR039261">
    <property type="entry name" value="FNR_nucleotide-bd"/>
</dbReference>
<evidence type="ECO:0000256" key="9">
    <source>
        <dbReference type="ARBA" id="ARBA00023002"/>
    </source>
</evidence>
<evidence type="ECO:0000256" key="13">
    <source>
        <dbReference type="ARBA" id="ARBA00048483"/>
    </source>
</evidence>
<feature type="domain" description="FAD-binding FR-type" evidence="15">
    <location>
        <begin position="343"/>
        <end position="453"/>
    </location>
</feature>
<evidence type="ECO:0000256" key="7">
    <source>
        <dbReference type="ARBA" id="ARBA00022982"/>
    </source>
</evidence>
<dbReference type="InterPro" id="IPR017927">
    <property type="entry name" value="FAD-bd_FR_type"/>
</dbReference>
<sequence>MSHSLLNNHGLSTKPTGYWRPGKPASYGSLEIPTCIGEETCDYWENYYIQHNRHVLLMFITWGLIAFILLVAAFITRYPRIGNRVQRQAMNDEEESSTAKKGSTFQVWSASCRRHLLPKSHMGILLSMTRLQALLVVLLFVYAILFSFIGIAYKEWVDPTKQPGHRIGFNEFVGNRTGCLAFALVPLVFVLASRDNIFSLITGISYQNFNLLHRWVGRCIFIFTFAHALLWSVELGFTYQRQPTHYRNKGYLEWGVCAAVLATYLILHSLSVVRKRTGYEFFKKTHKVVAILFLGACWGHWRKMREWMIAGVVIVFLDRAIRYARVFFIHMNWASSERGPFGLRSFEGTISRHYDAEDNIDTLVLRLPKATVKYDAGQHFFLTFPTMSLFESHPFTPASVRGREETGIFYEQLYIIRVCDGQTKRLAKYCKDAGVEYPMPSVCSGPYGSPNVLDEGAENVQLIAGGTGVSFTLPIAINIVAEARQDRRRTAARRVDFVWIVRRKRNVDWIRDELNKLKRDAHFGGVDLHIKIVITRDCNKSEKEVESTPTSPVESVSGVTGIDIEKEIEIQKLSAEKEAMATTSSVSSAGAEQETDWLQDRHPQVGEIVKRFWEQRCIRGRVQVLACGPPSMASELRGAIAGCNVPEMVKRGEERGAVGYHWDAREY</sequence>
<accession>A0A3N4LNY5</accession>
<dbReference type="PROSITE" id="PS51384">
    <property type="entry name" value="FAD_FR"/>
    <property type="match status" value="1"/>
</dbReference>
<dbReference type="GO" id="GO:0052851">
    <property type="term" value="F:ferric-chelate reductase (NADPH) activity"/>
    <property type="evidence" value="ECO:0007669"/>
    <property type="project" value="UniProtKB-EC"/>
</dbReference>
<organism evidence="16 17">
    <name type="scientific">Terfezia boudieri ATCC MYA-4762</name>
    <dbReference type="NCBI Taxonomy" id="1051890"/>
    <lineage>
        <taxon>Eukaryota</taxon>
        <taxon>Fungi</taxon>
        <taxon>Dikarya</taxon>
        <taxon>Ascomycota</taxon>
        <taxon>Pezizomycotina</taxon>
        <taxon>Pezizomycetes</taxon>
        <taxon>Pezizales</taxon>
        <taxon>Pezizaceae</taxon>
        <taxon>Terfezia</taxon>
    </lineage>
</organism>
<feature type="transmembrane region" description="Helical" evidence="14">
    <location>
        <begin position="131"/>
        <end position="153"/>
    </location>
</feature>
<dbReference type="Pfam" id="PF08030">
    <property type="entry name" value="NAD_binding_6"/>
    <property type="match status" value="1"/>
</dbReference>
<dbReference type="GO" id="GO:0005886">
    <property type="term" value="C:plasma membrane"/>
    <property type="evidence" value="ECO:0007669"/>
    <property type="project" value="UniProtKB-SubCell"/>
</dbReference>
<evidence type="ECO:0000256" key="10">
    <source>
        <dbReference type="ARBA" id="ARBA00023065"/>
    </source>
</evidence>
<gene>
    <name evidence="16" type="ORF">L211DRAFT_826933</name>
</gene>
<dbReference type="GO" id="GO:0015677">
    <property type="term" value="P:copper ion import"/>
    <property type="evidence" value="ECO:0007669"/>
    <property type="project" value="TreeGrafter"/>
</dbReference>
<comment type="similarity">
    <text evidence="2">Belongs to the ferric reductase (FRE) family.</text>
</comment>
<dbReference type="InterPro" id="IPR013121">
    <property type="entry name" value="Fe_red_NAD-bd_6"/>
</dbReference>
<evidence type="ECO:0000256" key="11">
    <source>
        <dbReference type="ARBA" id="ARBA00023136"/>
    </source>
</evidence>
<keyword evidence="12" id="KW-0325">Glycoprotein</keyword>
<keyword evidence="10" id="KW-0406">Ion transport</keyword>
<evidence type="ECO:0000256" key="3">
    <source>
        <dbReference type="ARBA" id="ARBA00012668"/>
    </source>
</evidence>
<dbReference type="STRING" id="1051890.A0A3N4LNY5"/>
<evidence type="ECO:0000256" key="6">
    <source>
        <dbReference type="ARBA" id="ARBA00022692"/>
    </source>
</evidence>
<dbReference type="SFLD" id="SFLDS00052">
    <property type="entry name" value="Ferric_Reductase_Domain"/>
    <property type="match status" value="1"/>
</dbReference>
<evidence type="ECO:0000256" key="5">
    <source>
        <dbReference type="ARBA" id="ARBA00022475"/>
    </source>
</evidence>
<dbReference type="PANTHER" id="PTHR32361">
    <property type="entry name" value="FERRIC/CUPRIC REDUCTASE TRANSMEMBRANE COMPONENT"/>
    <property type="match status" value="1"/>
</dbReference>
<dbReference type="Proteomes" id="UP000267821">
    <property type="component" value="Unassembled WGS sequence"/>
</dbReference>
<feature type="transmembrane region" description="Helical" evidence="14">
    <location>
        <begin position="285"/>
        <end position="301"/>
    </location>
</feature>
<reference evidence="16 17" key="1">
    <citation type="journal article" date="2018" name="Nat. Ecol. Evol.">
        <title>Pezizomycetes genomes reveal the molecular basis of ectomycorrhizal truffle lifestyle.</title>
        <authorList>
            <person name="Murat C."/>
            <person name="Payen T."/>
            <person name="Noel B."/>
            <person name="Kuo A."/>
            <person name="Morin E."/>
            <person name="Chen J."/>
            <person name="Kohler A."/>
            <person name="Krizsan K."/>
            <person name="Balestrini R."/>
            <person name="Da Silva C."/>
            <person name="Montanini B."/>
            <person name="Hainaut M."/>
            <person name="Levati E."/>
            <person name="Barry K.W."/>
            <person name="Belfiori B."/>
            <person name="Cichocki N."/>
            <person name="Clum A."/>
            <person name="Dockter R.B."/>
            <person name="Fauchery L."/>
            <person name="Guy J."/>
            <person name="Iotti M."/>
            <person name="Le Tacon F."/>
            <person name="Lindquist E.A."/>
            <person name="Lipzen A."/>
            <person name="Malagnac F."/>
            <person name="Mello A."/>
            <person name="Molinier V."/>
            <person name="Miyauchi S."/>
            <person name="Poulain J."/>
            <person name="Riccioni C."/>
            <person name="Rubini A."/>
            <person name="Sitrit Y."/>
            <person name="Splivallo R."/>
            <person name="Traeger S."/>
            <person name="Wang M."/>
            <person name="Zifcakova L."/>
            <person name="Wipf D."/>
            <person name="Zambonelli A."/>
            <person name="Paolocci F."/>
            <person name="Nowrousian M."/>
            <person name="Ottonello S."/>
            <person name="Baldrian P."/>
            <person name="Spatafora J.W."/>
            <person name="Henrissat B."/>
            <person name="Nagy L.G."/>
            <person name="Aury J.M."/>
            <person name="Wincker P."/>
            <person name="Grigoriev I.V."/>
            <person name="Bonfante P."/>
            <person name="Martin F.M."/>
        </authorList>
    </citation>
    <scope>NUCLEOTIDE SEQUENCE [LARGE SCALE GENOMIC DNA]</scope>
    <source>
        <strain evidence="16 17">ATCC MYA-4762</strain>
    </source>
</reference>
<dbReference type="SFLD" id="SFLDG01168">
    <property type="entry name" value="Ferric_reductase_subgroup_(FRE"/>
    <property type="match status" value="1"/>
</dbReference>
<keyword evidence="9" id="KW-0560">Oxidoreductase</keyword>
<dbReference type="InterPro" id="IPR013112">
    <property type="entry name" value="FAD-bd_8"/>
</dbReference>
<dbReference type="GO" id="GO:0006826">
    <property type="term" value="P:iron ion transport"/>
    <property type="evidence" value="ECO:0007669"/>
    <property type="project" value="TreeGrafter"/>
</dbReference>
<dbReference type="Pfam" id="PF01794">
    <property type="entry name" value="Ferric_reduct"/>
    <property type="match status" value="1"/>
</dbReference>
<proteinExistence type="inferred from homology"/>
<evidence type="ECO:0000256" key="12">
    <source>
        <dbReference type="ARBA" id="ARBA00023180"/>
    </source>
</evidence>
<dbReference type="InterPro" id="IPR051410">
    <property type="entry name" value="Ferric/Cupric_Reductase"/>
</dbReference>
<feature type="transmembrane region" description="Helical" evidence="14">
    <location>
        <begin position="212"/>
        <end position="231"/>
    </location>
</feature>
<evidence type="ECO:0000313" key="16">
    <source>
        <dbReference type="EMBL" id="RPB22381.1"/>
    </source>
</evidence>
<keyword evidence="8 14" id="KW-1133">Transmembrane helix</keyword>
<dbReference type="InterPro" id="IPR017938">
    <property type="entry name" value="Riboflavin_synthase-like_b-brl"/>
</dbReference>
<evidence type="ECO:0000256" key="4">
    <source>
        <dbReference type="ARBA" id="ARBA00022448"/>
    </source>
</evidence>
<dbReference type="InParanoid" id="A0A3N4LNY5"/>
<feature type="transmembrane region" description="Helical" evidence="14">
    <location>
        <begin position="173"/>
        <end position="192"/>
    </location>
</feature>
<keyword evidence="5" id="KW-1003">Cell membrane</keyword>
<dbReference type="CDD" id="cd06186">
    <property type="entry name" value="NOX_Duox_like_FAD_NADP"/>
    <property type="match status" value="1"/>
</dbReference>
<dbReference type="EMBL" id="ML121552">
    <property type="protein sequence ID" value="RPB22381.1"/>
    <property type="molecule type" value="Genomic_DNA"/>
</dbReference>
<feature type="transmembrane region" description="Helical" evidence="14">
    <location>
        <begin position="55"/>
        <end position="75"/>
    </location>
</feature>
<evidence type="ECO:0000256" key="2">
    <source>
        <dbReference type="ARBA" id="ARBA00006278"/>
    </source>
</evidence>
<dbReference type="EC" id="1.16.1.9" evidence="3"/>
<dbReference type="InterPro" id="IPR013130">
    <property type="entry name" value="Fe3_Rdtase_TM_dom"/>
</dbReference>
<keyword evidence="4" id="KW-0813">Transport</keyword>
<dbReference type="SUPFAM" id="SSF52343">
    <property type="entry name" value="Ferredoxin reductase-like, C-terminal NADP-linked domain"/>
    <property type="match status" value="1"/>
</dbReference>
<keyword evidence="6 14" id="KW-0812">Transmembrane</keyword>
<comment type="subcellular location">
    <subcellularLocation>
        <location evidence="1">Cell membrane</location>
        <topology evidence="1">Multi-pass membrane protein</topology>
    </subcellularLocation>
</comment>
<dbReference type="OrthoDB" id="167398at2759"/>
<keyword evidence="11 14" id="KW-0472">Membrane</keyword>
<dbReference type="SUPFAM" id="SSF63380">
    <property type="entry name" value="Riboflavin synthase domain-like"/>
    <property type="match status" value="1"/>
</dbReference>
<feature type="transmembrane region" description="Helical" evidence="14">
    <location>
        <begin position="251"/>
        <end position="273"/>
    </location>
</feature>
<dbReference type="GO" id="GO:0006879">
    <property type="term" value="P:intracellular iron ion homeostasis"/>
    <property type="evidence" value="ECO:0007669"/>
    <property type="project" value="TreeGrafter"/>
</dbReference>
<evidence type="ECO:0000313" key="17">
    <source>
        <dbReference type="Proteomes" id="UP000267821"/>
    </source>
</evidence>
<dbReference type="PANTHER" id="PTHR32361:SF9">
    <property type="entry name" value="FERRIC REDUCTASE TRANSMEMBRANE COMPONENT 3-RELATED"/>
    <property type="match status" value="1"/>
</dbReference>
<protein>
    <recommendedName>
        <fullName evidence="3">ferric-chelate reductase (NADPH)</fullName>
        <ecNumber evidence="3">1.16.1.9</ecNumber>
    </recommendedName>
</protein>
<name>A0A3N4LNY5_9PEZI</name>
<evidence type="ECO:0000256" key="14">
    <source>
        <dbReference type="SAM" id="Phobius"/>
    </source>
</evidence>
<keyword evidence="17" id="KW-1185">Reference proteome</keyword>
<evidence type="ECO:0000259" key="15">
    <source>
        <dbReference type="PROSITE" id="PS51384"/>
    </source>
</evidence>
<evidence type="ECO:0000256" key="8">
    <source>
        <dbReference type="ARBA" id="ARBA00022989"/>
    </source>
</evidence>
<dbReference type="Gene3D" id="3.40.50.80">
    <property type="entry name" value="Nucleotide-binding domain of ferredoxin-NADP reductase (FNR) module"/>
    <property type="match status" value="1"/>
</dbReference>
<comment type="catalytic activity">
    <reaction evidence="13">
        <text>2 a Fe(II)-siderophore + NADP(+) + H(+) = 2 a Fe(III)-siderophore + NADPH</text>
        <dbReference type="Rhea" id="RHEA:28795"/>
        <dbReference type="Rhea" id="RHEA-COMP:11342"/>
        <dbReference type="Rhea" id="RHEA-COMP:11344"/>
        <dbReference type="ChEBI" id="CHEBI:15378"/>
        <dbReference type="ChEBI" id="CHEBI:29033"/>
        <dbReference type="ChEBI" id="CHEBI:29034"/>
        <dbReference type="ChEBI" id="CHEBI:57783"/>
        <dbReference type="ChEBI" id="CHEBI:58349"/>
        <dbReference type="EC" id="1.16.1.9"/>
    </reaction>
</comment>
<dbReference type="Pfam" id="PF08022">
    <property type="entry name" value="FAD_binding_8"/>
    <property type="match status" value="1"/>
</dbReference>
<evidence type="ECO:0000256" key="1">
    <source>
        <dbReference type="ARBA" id="ARBA00004651"/>
    </source>
</evidence>
<keyword evidence="7" id="KW-0249">Electron transport</keyword>
<dbReference type="AlphaFoldDB" id="A0A3N4LNY5"/>